<dbReference type="RefSeq" id="WP_160891895.1">
    <property type="nucleotide sequence ID" value="NZ_WUMU01000003.1"/>
</dbReference>
<dbReference type="Pfam" id="PF00590">
    <property type="entry name" value="TP_methylase"/>
    <property type="match status" value="1"/>
</dbReference>
<reference evidence="9 10" key="1">
    <citation type="submission" date="2019-12" db="EMBL/GenBank/DDBJ databases">
        <authorList>
            <person name="Li M."/>
        </authorList>
    </citation>
    <scope>NUCLEOTIDE SEQUENCE [LARGE SCALE GENOMIC DNA]</scope>
    <source>
        <strain evidence="9 10">GBMRC 2024</strain>
    </source>
</reference>
<dbReference type="SUPFAM" id="SSF53790">
    <property type="entry name" value="Tetrapyrrole methylase"/>
    <property type="match status" value="1"/>
</dbReference>
<dbReference type="InterPro" id="IPR019478">
    <property type="entry name" value="Sirohaem_synthase_dimer_dom"/>
</dbReference>
<evidence type="ECO:0000256" key="6">
    <source>
        <dbReference type="ARBA" id="ARBA00047561"/>
    </source>
</evidence>
<evidence type="ECO:0000256" key="4">
    <source>
        <dbReference type="ARBA" id="ARBA00023027"/>
    </source>
</evidence>
<evidence type="ECO:0000256" key="2">
    <source>
        <dbReference type="ARBA" id="ARBA00012400"/>
    </source>
</evidence>
<keyword evidence="5" id="KW-0627">Porphyrin biosynthesis</keyword>
<evidence type="ECO:0000256" key="1">
    <source>
        <dbReference type="ARBA" id="ARBA00005010"/>
    </source>
</evidence>
<dbReference type="PANTHER" id="PTHR35330:SF1">
    <property type="entry name" value="SIROHEME BIOSYNTHESIS PROTEIN MET8"/>
    <property type="match status" value="1"/>
</dbReference>
<name>A0A6L7G0J3_9RHOB</name>
<keyword evidence="4" id="KW-0520">NAD</keyword>
<dbReference type="Proteomes" id="UP000477911">
    <property type="component" value="Unassembled WGS sequence"/>
</dbReference>
<dbReference type="InterPro" id="IPR035996">
    <property type="entry name" value="4pyrrol_Methylase_sf"/>
</dbReference>
<dbReference type="SUPFAM" id="SSF75615">
    <property type="entry name" value="Siroheme synthase middle domains-like"/>
    <property type="match status" value="1"/>
</dbReference>
<comment type="caution">
    <text evidence="9">The sequence shown here is derived from an EMBL/GenBank/DDBJ whole genome shotgun (WGS) entry which is preliminary data.</text>
</comment>
<dbReference type="GO" id="GO:0043115">
    <property type="term" value="F:precorrin-2 dehydrogenase activity"/>
    <property type="evidence" value="ECO:0007669"/>
    <property type="project" value="UniProtKB-EC"/>
</dbReference>
<dbReference type="PANTHER" id="PTHR35330">
    <property type="entry name" value="SIROHEME BIOSYNTHESIS PROTEIN MET8"/>
    <property type="match status" value="1"/>
</dbReference>
<dbReference type="Gene3D" id="3.40.50.720">
    <property type="entry name" value="NAD(P)-binding Rossmann-like Domain"/>
    <property type="match status" value="1"/>
</dbReference>
<gene>
    <name evidence="9" type="ORF">GR170_04120</name>
</gene>
<dbReference type="InterPro" id="IPR028161">
    <property type="entry name" value="Met8-like"/>
</dbReference>
<evidence type="ECO:0000256" key="3">
    <source>
        <dbReference type="ARBA" id="ARBA00023002"/>
    </source>
</evidence>
<comment type="pathway">
    <text evidence="1">Porphyrin-containing compound metabolism; siroheme biosynthesis; sirohydrochlorin from precorrin-2: step 1/1.</text>
</comment>
<comment type="catalytic activity">
    <reaction evidence="6">
        <text>precorrin-2 + NAD(+) = sirohydrochlorin + NADH + 2 H(+)</text>
        <dbReference type="Rhea" id="RHEA:15613"/>
        <dbReference type="ChEBI" id="CHEBI:15378"/>
        <dbReference type="ChEBI" id="CHEBI:57540"/>
        <dbReference type="ChEBI" id="CHEBI:57945"/>
        <dbReference type="ChEBI" id="CHEBI:58351"/>
        <dbReference type="ChEBI" id="CHEBI:58827"/>
        <dbReference type="EC" id="1.3.1.76"/>
    </reaction>
</comment>
<dbReference type="Pfam" id="PF13241">
    <property type="entry name" value="NAD_binding_7"/>
    <property type="match status" value="1"/>
</dbReference>
<dbReference type="Gene3D" id="3.30.160.110">
    <property type="entry name" value="Siroheme synthase, domain 2"/>
    <property type="match status" value="1"/>
</dbReference>
<dbReference type="UniPathway" id="UPA00262">
    <property type="reaction ID" value="UER00222"/>
</dbReference>
<feature type="domain" description="Tetrapyrrole methylase" evidence="7">
    <location>
        <begin position="226"/>
        <end position="326"/>
    </location>
</feature>
<dbReference type="EMBL" id="WUMU01000003">
    <property type="protein sequence ID" value="MXN17008.1"/>
    <property type="molecule type" value="Genomic_DNA"/>
</dbReference>
<dbReference type="GO" id="GO:0008168">
    <property type="term" value="F:methyltransferase activity"/>
    <property type="evidence" value="ECO:0007669"/>
    <property type="project" value="InterPro"/>
</dbReference>
<evidence type="ECO:0000259" key="8">
    <source>
        <dbReference type="Pfam" id="PF10414"/>
    </source>
</evidence>
<dbReference type="EC" id="1.3.1.76" evidence="2"/>
<keyword evidence="10" id="KW-1185">Reference proteome</keyword>
<dbReference type="GO" id="GO:0019354">
    <property type="term" value="P:siroheme biosynthetic process"/>
    <property type="evidence" value="ECO:0007669"/>
    <property type="project" value="UniProtKB-UniPathway"/>
</dbReference>
<dbReference type="InterPro" id="IPR006367">
    <property type="entry name" value="Sirohaem_synthase_N"/>
</dbReference>
<evidence type="ECO:0000256" key="5">
    <source>
        <dbReference type="ARBA" id="ARBA00023244"/>
    </source>
</evidence>
<evidence type="ECO:0000259" key="7">
    <source>
        <dbReference type="Pfam" id="PF00590"/>
    </source>
</evidence>
<proteinExistence type="predicted"/>
<accession>A0A6L7G0J3</accession>
<dbReference type="GO" id="GO:0004325">
    <property type="term" value="F:ferrochelatase activity"/>
    <property type="evidence" value="ECO:0007669"/>
    <property type="project" value="InterPro"/>
</dbReference>
<protein>
    <recommendedName>
        <fullName evidence="2">precorrin-2 dehydrogenase</fullName>
        <ecNumber evidence="2">1.3.1.76</ecNumber>
    </recommendedName>
</protein>
<dbReference type="InterPro" id="IPR000878">
    <property type="entry name" value="4pyrrol_Mease"/>
</dbReference>
<organism evidence="9 10">
    <name type="scientific">Pseudooceanicola albus</name>
    <dbReference type="NCBI Taxonomy" id="2692189"/>
    <lineage>
        <taxon>Bacteria</taxon>
        <taxon>Pseudomonadati</taxon>
        <taxon>Pseudomonadota</taxon>
        <taxon>Alphaproteobacteria</taxon>
        <taxon>Rhodobacterales</taxon>
        <taxon>Paracoccaceae</taxon>
        <taxon>Pseudooceanicola</taxon>
    </lineage>
</organism>
<sequence>MRHFPIFLDMDRTRVIVSGGGDAALAKLRLLLKTNAAITVHALRPLPEIRDLARNGRLHLTDAPLDATALSDATLVYAADEDAARDAATMALARAAGVLGNIVDDLEGSDFITPAMVDRAPLTIAIGTEGAAPMLARAVKRDLEERLPAATAELARAAQAFRPRAEALPHGRARRAFWAEWFESHGPAAHGNGTALEAALETLLKRHLSGQDAEGRITLTFTASADPDLMTLKARKALDSADVVIHDDDIAPGILELARREARLISLAPASNRIPPLHQLLALEADGGAHVLYISGAPLSRSLGAACRRSGITVDIIPGIAARDAAQLKETA</sequence>
<keyword evidence="3" id="KW-0560">Oxidoreductase</keyword>
<dbReference type="Gene3D" id="3.40.1010.10">
    <property type="entry name" value="Cobalt-precorrin-4 Transmethylase, Domain 1"/>
    <property type="match status" value="1"/>
</dbReference>
<dbReference type="SUPFAM" id="SSF51735">
    <property type="entry name" value="NAD(P)-binding Rossmann-fold domains"/>
    <property type="match status" value="1"/>
</dbReference>
<dbReference type="InterPro" id="IPR014777">
    <property type="entry name" value="4pyrrole_Mease_sub1"/>
</dbReference>
<evidence type="ECO:0000313" key="10">
    <source>
        <dbReference type="Proteomes" id="UP000477911"/>
    </source>
</evidence>
<evidence type="ECO:0000313" key="9">
    <source>
        <dbReference type="EMBL" id="MXN17008.1"/>
    </source>
</evidence>
<dbReference type="InterPro" id="IPR036291">
    <property type="entry name" value="NAD(P)-bd_dom_sf"/>
</dbReference>
<dbReference type="Pfam" id="PF10414">
    <property type="entry name" value="CysG_dimeriser"/>
    <property type="match status" value="1"/>
</dbReference>
<dbReference type="NCBIfam" id="TIGR01470">
    <property type="entry name" value="cysG_Nterm"/>
    <property type="match status" value="1"/>
</dbReference>
<feature type="domain" description="Sirohaem synthase dimerisation" evidence="8">
    <location>
        <begin position="152"/>
        <end position="203"/>
    </location>
</feature>
<dbReference type="AlphaFoldDB" id="A0A6L7G0J3"/>